<dbReference type="AlphaFoldDB" id="A0A919KCB8"/>
<protein>
    <submittedName>
        <fullName evidence="1">Uncharacterized protein</fullName>
    </submittedName>
</protein>
<evidence type="ECO:0000313" key="2">
    <source>
        <dbReference type="Proteomes" id="UP000629619"/>
    </source>
</evidence>
<organism evidence="1 2">
    <name type="scientific">Actinoplanes siamensis</name>
    <dbReference type="NCBI Taxonomy" id="1223317"/>
    <lineage>
        <taxon>Bacteria</taxon>
        <taxon>Bacillati</taxon>
        <taxon>Actinomycetota</taxon>
        <taxon>Actinomycetes</taxon>
        <taxon>Micromonosporales</taxon>
        <taxon>Micromonosporaceae</taxon>
        <taxon>Actinoplanes</taxon>
    </lineage>
</organism>
<dbReference type="RefSeq" id="WP_203676542.1">
    <property type="nucleotide sequence ID" value="NZ_BOMW01000005.1"/>
</dbReference>
<gene>
    <name evidence="1" type="ORF">Asi03nite_03520</name>
</gene>
<accession>A0A919KCB8</accession>
<reference evidence="1" key="1">
    <citation type="submission" date="2021-01" db="EMBL/GenBank/DDBJ databases">
        <title>Whole genome shotgun sequence of Actinoplanes siamensis NBRC 109076.</title>
        <authorList>
            <person name="Komaki H."/>
            <person name="Tamura T."/>
        </authorList>
    </citation>
    <scope>NUCLEOTIDE SEQUENCE</scope>
    <source>
        <strain evidence="1">NBRC 109076</strain>
    </source>
</reference>
<proteinExistence type="predicted"/>
<comment type="caution">
    <text evidence="1">The sequence shown here is derived from an EMBL/GenBank/DDBJ whole genome shotgun (WGS) entry which is preliminary data.</text>
</comment>
<evidence type="ECO:0000313" key="1">
    <source>
        <dbReference type="EMBL" id="GIF02814.1"/>
    </source>
</evidence>
<dbReference type="Proteomes" id="UP000629619">
    <property type="component" value="Unassembled WGS sequence"/>
</dbReference>
<dbReference type="EMBL" id="BOMW01000005">
    <property type="protein sequence ID" value="GIF02814.1"/>
    <property type="molecule type" value="Genomic_DNA"/>
</dbReference>
<keyword evidence="2" id="KW-1185">Reference proteome</keyword>
<sequence>MIDEWMLHVAATPHEVEDVLADLCLHKRARPVADRDYPTCLAGGGSPDEPPAWLCFVRAELEQRGHRTRWCTPWCAHDGVTPGRRTAPRRAA</sequence>
<name>A0A919KCB8_9ACTN</name>